<name>A0A2R4MHQ7_9HYPH</name>
<gene>
    <name evidence="3" type="ORF">MXMO3_03061</name>
</gene>
<feature type="region of interest" description="Disordered" evidence="1">
    <location>
        <begin position="1"/>
        <end position="21"/>
    </location>
</feature>
<dbReference type="RefSeq" id="WP_117396409.1">
    <property type="nucleotide sequence ID" value="NZ_CP021330.1"/>
</dbReference>
<keyword evidence="2" id="KW-1133">Transmembrane helix</keyword>
<dbReference type="InterPro" id="IPR011330">
    <property type="entry name" value="Glyco_hydro/deAcase_b/a-brl"/>
</dbReference>
<evidence type="ECO:0000313" key="4">
    <source>
        <dbReference type="Proteomes" id="UP000258927"/>
    </source>
</evidence>
<evidence type="ECO:0000256" key="1">
    <source>
        <dbReference type="SAM" id="MobiDB-lite"/>
    </source>
</evidence>
<accession>A0A2R4MHQ7</accession>
<dbReference type="Proteomes" id="UP000258927">
    <property type="component" value="Chromosome"/>
</dbReference>
<evidence type="ECO:0000256" key="2">
    <source>
        <dbReference type="SAM" id="Phobius"/>
    </source>
</evidence>
<dbReference type="PANTHER" id="PTHR30105">
    <property type="entry name" value="UNCHARACTERIZED YIBQ-RELATED"/>
    <property type="match status" value="1"/>
</dbReference>
<evidence type="ECO:0008006" key="5">
    <source>
        <dbReference type="Google" id="ProtNLM"/>
    </source>
</evidence>
<sequence length="380" mass="40659">MADNINKPLGRKKNERRDNPSKIRVGGFPLLPVSIALLVTVIAVPVAWVAYVESPLEGRPQIEVAVSSTGNNELARNLSTEGGEDIVEEEPIDPVESPSFINIDAFPEAAEAARAAAPLPELLEKTQHGFIPQVGPNGDRPADVYARASLTPDSANGRGLIAVVVEGLGLSEENTRSAIERLPDEITLAFAPYGKDVGSLALAARIGGHEIMLQLPLEPFDYPQNDPGPQTLLVGQAARANLDRLYWLMSRMGGYTGVINFLGARFTSSANDMQPVMEEIALRGLTFLDDGASNRSLAPQLAKQAGVDFARADLSLDESPSRSDILRQLSKLEALALENGSAIGTATSLPVTVRTIAEWAKELEDKNLVLVPASALMQDN</sequence>
<dbReference type="PANTHER" id="PTHR30105:SF2">
    <property type="entry name" value="DIVERGENT POLYSACCHARIDE DEACETYLASE SUPERFAMILY"/>
    <property type="match status" value="1"/>
</dbReference>
<feature type="transmembrane region" description="Helical" evidence="2">
    <location>
        <begin position="25"/>
        <end position="51"/>
    </location>
</feature>
<dbReference type="EMBL" id="CP021330">
    <property type="protein sequence ID" value="AVX05568.1"/>
    <property type="molecule type" value="Genomic_DNA"/>
</dbReference>
<dbReference type="STRING" id="1122213.GCA_000423365_00753"/>
<organism evidence="3 4">
    <name type="scientific">Maritalea myrionectae</name>
    <dbReference type="NCBI Taxonomy" id="454601"/>
    <lineage>
        <taxon>Bacteria</taxon>
        <taxon>Pseudomonadati</taxon>
        <taxon>Pseudomonadota</taxon>
        <taxon>Alphaproteobacteria</taxon>
        <taxon>Hyphomicrobiales</taxon>
        <taxon>Devosiaceae</taxon>
        <taxon>Maritalea</taxon>
    </lineage>
</organism>
<dbReference type="GO" id="GO:0005975">
    <property type="term" value="P:carbohydrate metabolic process"/>
    <property type="evidence" value="ECO:0007669"/>
    <property type="project" value="InterPro"/>
</dbReference>
<reference evidence="3 4" key="1">
    <citation type="submission" date="2017-05" db="EMBL/GenBank/DDBJ databases">
        <title>Genome Analysis of Maritalea myrionectae HL2708#5.</title>
        <authorList>
            <consortium name="Cotde Inc.-PKNU"/>
            <person name="Jang D."/>
            <person name="Oh H.-M."/>
        </authorList>
    </citation>
    <scope>NUCLEOTIDE SEQUENCE [LARGE SCALE GENOMIC DNA]</scope>
    <source>
        <strain evidence="3 4">HL2708#5</strain>
    </source>
</reference>
<dbReference type="AlphaFoldDB" id="A0A2R4MHQ7"/>
<keyword evidence="2" id="KW-0812">Transmembrane</keyword>
<protein>
    <recommendedName>
        <fullName evidence="5">Divergent polysaccharide deacetylase family protein</fullName>
    </recommendedName>
</protein>
<dbReference type="CDD" id="cd10936">
    <property type="entry name" value="CE4_DAC2"/>
    <property type="match status" value="1"/>
</dbReference>
<dbReference type="Gene3D" id="3.20.20.370">
    <property type="entry name" value="Glycoside hydrolase/deacetylase"/>
    <property type="match status" value="1"/>
</dbReference>
<keyword evidence="4" id="KW-1185">Reference proteome</keyword>
<dbReference type="Pfam" id="PF04748">
    <property type="entry name" value="Polysacc_deac_2"/>
    <property type="match status" value="1"/>
</dbReference>
<evidence type="ECO:0000313" key="3">
    <source>
        <dbReference type="EMBL" id="AVX05568.1"/>
    </source>
</evidence>
<dbReference type="InterPro" id="IPR006837">
    <property type="entry name" value="Divergent_DAC"/>
</dbReference>
<dbReference type="SUPFAM" id="SSF88713">
    <property type="entry name" value="Glycoside hydrolase/deacetylase"/>
    <property type="match status" value="1"/>
</dbReference>
<keyword evidence="2" id="KW-0472">Membrane</keyword>
<dbReference type="KEGG" id="mmyr:MXMO3_03061"/>
<proteinExistence type="predicted"/>